<evidence type="ECO:0000259" key="1">
    <source>
        <dbReference type="Pfam" id="PF03537"/>
    </source>
</evidence>
<dbReference type="SUPFAM" id="SSF51445">
    <property type="entry name" value="(Trans)glycosidases"/>
    <property type="match status" value="1"/>
</dbReference>
<protein>
    <recommendedName>
        <fullName evidence="1">Glycoside-hydrolase family GH114 TIM-barrel domain-containing protein</fullName>
    </recommendedName>
</protein>
<accession>A0A7S4M5S8</accession>
<organism evidence="2">
    <name type="scientific">Vannella robusta</name>
    <dbReference type="NCBI Taxonomy" id="1487602"/>
    <lineage>
        <taxon>Eukaryota</taxon>
        <taxon>Amoebozoa</taxon>
        <taxon>Discosea</taxon>
        <taxon>Flabellinia</taxon>
        <taxon>Vannellidae</taxon>
        <taxon>Vannella</taxon>
    </lineage>
</organism>
<dbReference type="InterPro" id="IPR004352">
    <property type="entry name" value="GH114_TIM-barrel"/>
</dbReference>
<dbReference type="InterPro" id="IPR017853">
    <property type="entry name" value="GH"/>
</dbReference>
<dbReference type="Pfam" id="PF03537">
    <property type="entry name" value="Glyco_hydro_114"/>
    <property type="match status" value="1"/>
</dbReference>
<sequence length="144" mass="16252">MVNRTIIAQSKQCDGLEPDNVDGYANPTGFPLTYQDQISYNTFIANISHAYQLGVALKNDVEQIPDLVDLVDFTVNEQCHQYNECEALQPFIKQNKAVFQCEYFEDGSTPDTVCPESNKQGLSTIIKTLDLRAIPLYECLTEYT</sequence>
<dbReference type="AlphaFoldDB" id="A0A7S4M5S8"/>
<feature type="domain" description="Glycoside-hydrolase family GH114 TIM-barrel" evidence="1">
    <location>
        <begin position="7"/>
        <end position="131"/>
    </location>
</feature>
<evidence type="ECO:0000313" key="2">
    <source>
        <dbReference type="EMBL" id="CAE2202062.1"/>
    </source>
</evidence>
<gene>
    <name evidence="2" type="ORF">VSP0166_LOCUS1628</name>
</gene>
<dbReference type="EMBL" id="HBKP01002248">
    <property type="protein sequence ID" value="CAE2202062.1"/>
    <property type="molecule type" value="Transcribed_RNA"/>
</dbReference>
<name>A0A7S4M5S8_9EUKA</name>
<dbReference type="PANTHER" id="PTHR35273:SF2">
    <property type="entry name" value="ALPHA-GALACTOSIDASE"/>
    <property type="match status" value="1"/>
</dbReference>
<dbReference type="InterPro" id="IPR013785">
    <property type="entry name" value="Aldolase_TIM"/>
</dbReference>
<dbReference type="PANTHER" id="PTHR35273">
    <property type="entry name" value="ALPHA-1,4 POLYGALACTOSAMINIDASE, PUTATIVE (AFU_ORTHOLOGUE AFUA_3G07890)-RELATED"/>
    <property type="match status" value="1"/>
</dbReference>
<reference evidence="2" key="1">
    <citation type="submission" date="2021-01" db="EMBL/GenBank/DDBJ databases">
        <authorList>
            <person name="Corre E."/>
            <person name="Pelletier E."/>
            <person name="Niang G."/>
            <person name="Scheremetjew M."/>
            <person name="Finn R."/>
            <person name="Kale V."/>
            <person name="Holt S."/>
            <person name="Cochrane G."/>
            <person name="Meng A."/>
            <person name="Brown T."/>
            <person name="Cohen L."/>
        </authorList>
    </citation>
    <scope>NUCLEOTIDE SEQUENCE</scope>
    <source>
        <strain evidence="2">DIVA3 518/3/11/1/6</strain>
    </source>
</reference>
<proteinExistence type="predicted"/>
<dbReference type="Gene3D" id="3.20.20.70">
    <property type="entry name" value="Aldolase class I"/>
    <property type="match status" value="1"/>
</dbReference>